<dbReference type="InterPro" id="IPR051677">
    <property type="entry name" value="AfsR-DnrI-RedD_regulator"/>
</dbReference>
<keyword evidence="2" id="KW-1185">Reference proteome</keyword>
<gene>
    <name evidence="1" type="ORF">ADICEAN_02907</name>
</gene>
<dbReference type="eggNOG" id="COG3629">
    <property type="taxonomic scope" value="Bacteria"/>
</dbReference>
<sequence>MKAELYILGPAEIRTTDGTLVHSFLAGPKRLALLVYLLLKRPYGFHRRDSLLPLFWPEGGQKSARNALSNMLYHIRRTLGPAAILNRGSEEVCLQPGAFWADVRAFEECCQQGRLQEALRLYRGDLLKGFHITDASPEFDQWLEEERSRLTRLATEGAWTLAHEAEKAATAGSPGMGPQGRQA</sequence>
<dbReference type="Gene3D" id="1.10.10.10">
    <property type="entry name" value="Winged helix-like DNA-binding domain superfamily/Winged helix DNA-binding domain"/>
    <property type="match status" value="1"/>
</dbReference>
<dbReference type="AlphaFoldDB" id="M7N3V1"/>
<evidence type="ECO:0000313" key="1">
    <source>
        <dbReference type="EMBL" id="EMR01972.1"/>
    </source>
</evidence>
<dbReference type="Proteomes" id="UP000011910">
    <property type="component" value="Unassembled WGS sequence"/>
</dbReference>
<dbReference type="RefSeq" id="WP_009196294.1">
    <property type="nucleotide sequence ID" value="NZ_AODQ01000080.1"/>
</dbReference>
<keyword evidence="1" id="KW-0238">DNA-binding</keyword>
<accession>M7N3V1</accession>
<proteinExistence type="predicted"/>
<organism evidence="1 2">
    <name type="scientific">Cesiribacter andamanensis AMV16</name>
    <dbReference type="NCBI Taxonomy" id="1279009"/>
    <lineage>
        <taxon>Bacteria</taxon>
        <taxon>Pseudomonadati</taxon>
        <taxon>Bacteroidota</taxon>
        <taxon>Cytophagia</taxon>
        <taxon>Cytophagales</taxon>
        <taxon>Cesiribacteraceae</taxon>
        <taxon>Cesiribacter</taxon>
    </lineage>
</organism>
<reference evidence="1 2" key="1">
    <citation type="journal article" date="2013" name="Genome Announc.">
        <title>Draft Genome Sequence of Cesiribacter andamanensis Strain AMV16T, Isolated from a Soil Sample from a Mud Volcano in the Andaman Islands, India.</title>
        <authorList>
            <person name="Shivaji S."/>
            <person name="Ara S."/>
            <person name="Begum Z."/>
            <person name="Srinivas T.N."/>
            <person name="Singh A."/>
            <person name="Kumar Pinnaka A."/>
        </authorList>
    </citation>
    <scope>NUCLEOTIDE SEQUENCE [LARGE SCALE GENOMIC DNA]</scope>
    <source>
        <strain evidence="1 2">AMV16</strain>
    </source>
</reference>
<dbReference type="InterPro" id="IPR016032">
    <property type="entry name" value="Sig_transdc_resp-reg_C-effctor"/>
</dbReference>
<dbReference type="InterPro" id="IPR011990">
    <property type="entry name" value="TPR-like_helical_dom_sf"/>
</dbReference>
<dbReference type="InterPro" id="IPR036388">
    <property type="entry name" value="WH-like_DNA-bd_sf"/>
</dbReference>
<dbReference type="SUPFAM" id="SSF46894">
    <property type="entry name" value="C-terminal effector domain of the bipartite response regulators"/>
    <property type="match status" value="1"/>
</dbReference>
<comment type="caution">
    <text evidence="1">The sequence shown here is derived from an EMBL/GenBank/DDBJ whole genome shotgun (WGS) entry which is preliminary data.</text>
</comment>
<dbReference type="OrthoDB" id="9779074at2"/>
<dbReference type="PANTHER" id="PTHR35807">
    <property type="entry name" value="TRANSCRIPTIONAL REGULATOR REDD-RELATED"/>
    <property type="match status" value="1"/>
</dbReference>
<name>M7N3V1_9BACT</name>
<protein>
    <submittedName>
        <fullName evidence="1">DNA-binding transcriptional activator of the SARP family protein</fullName>
    </submittedName>
</protein>
<evidence type="ECO:0000313" key="2">
    <source>
        <dbReference type="Proteomes" id="UP000011910"/>
    </source>
</evidence>
<dbReference type="GO" id="GO:0006355">
    <property type="term" value="P:regulation of DNA-templated transcription"/>
    <property type="evidence" value="ECO:0007669"/>
    <property type="project" value="InterPro"/>
</dbReference>
<dbReference type="GO" id="GO:0003677">
    <property type="term" value="F:DNA binding"/>
    <property type="evidence" value="ECO:0007669"/>
    <property type="project" value="UniProtKB-KW"/>
</dbReference>
<dbReference type="EMBL" id="AODQ01000080">
    <property type="protein sequence ID" value="EMR01972.1"/>
    <property type="molecule type" value="Genomic_DNA"/>
</dbReference>
<dbReference type="Gene3D" id="1.25.40.10">
    <property type="entry name" value="Tetratricopeptide repeat domain"/>
    <property type="match status" value="1"/>
</dbReference>
<dbReference type="STRING" id="1279009.ADICEAN_02907"/>